<name>A0AAN7Z3E9_9PEZI</name>
<gene>
    <name evidence="2" type="ORF">RRF57_011192</name>
</gene>
<feature type="region of interest" description="Disordered" evidence="1">
    <location>
        <begin position="120"/>
        <end position="139"/>
    </location>
</feature>
<comment type="caution">
    <text evidence="2">The sequence shown here is derived from an EMBL/GenBank/DDBJ whole genome shotgun (WGS) entry which is preliminary data.</text>
</comment>
<reference evidence="2 3" key="1">
    <citation type="submission" date="2023-10" db="EMBL/GenBank/DDBJ databases">
        <title>Draft genome sequence of Xylaria bambusicola isolate GMP-LS, the root and basal stem rot pathogen of sugarcane in Indonesia.</title>
        <authorList>
            <person name="Selvaraj P."/>
            <person name="Muralishankar V."/>
            <person name="Muruganantham S."/>
            <person name="Sp S."/>
            <person name="Haryani S."/>
            <person name="Lau K.J.X."/>
            <person name="Naqvi N.I."/>
        </authorList>
    </citation>
    <scope>NUCLEOTIDE SEQUENCE [LARGE SCALE GENOMIC DNA]</scope>
    <source>
        <strain evidence="2">GMP-LS</strain>
    </source>
</reference>
<evidence type="ECO:0000313" key="3">
    <source>
        <dbReference type="Proteomes" id="UP001305414"/>
    </source>
</evidence>
<protein>
    <submittedName>
        <fullName evidence="2">Uncharacterized protein</fullName>
    </submittedName>
</protein>
<dbReference type="AlphaFoldDB" id="A0AAN7Z3E9"/>
<dbReference type="Proteomes" id="UP001305414">
    <property type="component" value="Unassembled WGS sequence"/>
</dbReference>
<organism evidence="2 3">
    <name type="scientific">Xylaria bambusicola</name>
    <dbReference type="NCBI Taxonomy" id="326684"/>
    <lineage>
        <taxon>Eukaryota</taxon>
        <taxon>Fungi</taxon>
        <taxon>Dikarya</taxon>
        <taxon>Ascomycota</taxon>
        <taxon>Pezizomycotina</taxon>
        <taxon>Sordariomycetes</taxon>
        <taxon>Xylariomycetidae</taxon>
        <taxon>Xylariales</taxon>
        <taxon>Xylariaceae</taxon>
        <taxon>Xylaria</taxon>
    </lineage>
</organism>
<evidence type="ECO:0000313" key="2">
    <source>
        <dbReference type="EMBL" id="KAK5635480.1"/>
    </source>
</evidence>
<dbReference type="EMBL" id="JAWHQM010000053">
    <property type="protein sequence ID" value="KAK5635480.1"/>
    <property type="molecule type" value="Genomic_DNA"/>
</dbReference>
<proteinExistence type="predicted"/>
<sequence>MPANHHRRLNHVSRFKVCHWPRAARMSCLVVEFSVSAAARQARHSVNTVETFYSKPPMTLGRNVETRLSRAGRLARTPSPMLRLWQRADDQPREKDINSPRGITQVNLVGLNKQELFNTTNWDPLKKTKKQGTRGTHNT</sequence>
<keyword evidence="3" id="KW-1185">Reference proteome</keyword>
<evidence type="ECO:0000256" key="1">
    <source>
        <dbReference type="SAM" id="MobiDB-lite"/>
    </source>
</evidence>
<accession>A0AAN7Z3E9</accession>